<keyword evidence="2" id="KW-1185">Reference proteome</keyword>
<evidence type="ECO:0008006" key="3">
    <source>
        <dbReference type="Google" id="ProtNLM"/>
    </source>
</evidence>
<name>A0ABR2HTI2_9EUKA</name>
<dbReference type="Proteomes" id="UP001470230">
    <property type="component" value="Unassembled WGS sequence"/>
</dbReference>
<evidence type="ECO:0000313" key="1">
    <source>
        <dbReference type="EMBL" id="KAK8852411.1"/>
    </source>
</evidence>
<evidence type="ECO:0000313" key="2">
    <source>
        <dbReference type="Proteomes" id="UP001470230"/>
    </source>
</evidence>
<sequence length="468" mass="53448">MSRTSYYVSLYGGNTTVNPSSTMYNDDLFSSISPKDRKSIINITHKKILKWLQECSDTTPDLMNGMNESIVDWFLQSAHLLPDILHLSPKPDKSDTISNFFEEESTEIEDFQDKYDQNLYKSEILSTDIVNAIKILIQNHCLTKDTRTLLKNSINSIPPPEIVWRILEDLHSFSLKKTNVTVPLTRTKGAERPIVFQRNIINKFLQKLHLPLLTEDTPSKSYLDDPFKNGQLFIDIYNALTGDTKTIKLALSPPQAQSNVEIALNLLIQSFFIDESFSKCAANIVNGDMFLIQRIISLVMCNATEIKSPKRSFKQTPNLLLREQDEDYDIDDKKKKTDIIFNNDNASEKSKKSQEKVFVKGSKISDGISLVKLLTVIDPDFSNVECLFAKPANEIEKKWNIRKSLEFLYKKSDWPRENKVDSSLLYSGEFRATNSLYNGLTTCYKNKFSSLATIINLKNMLGLDTTKI</sequence>
<gene>
    <name evidence="1" type="ORF">M9Y10_017385</name>
</gene>
<proteinExistence type="predicted"/>
<organism evidence="1 2">
    <name type="scientific">Tritrichomonas musculus</name>
    <dbReference type="NCBI Taxonomy" id="1915356"/>
    <lineage>
        <taxon>Eukaryota</taxon>
        <taxon>Metamonada</taxon>
        <taxon>Parabasalia</taxon>
        <taxon>Tritrichomonadida</taxon>
        <taxon>Tritrichomonadidae</taxon>
        <taxon>Tritrichomonas</taxon>
    </lineage>
</organism>
<accession>A0ABR2HTI2</accession>
<comment type="caution">
    <text evidence="1">The sequence shown here is derived from an EMBL/GenBank/DDBJ whole genome shotgun (WGS) entry which is preliminary data.</text>
</comment>
<reference evidence="1 2" key="1">
    <citation type="submission" date="2024-04" db="EMBL/GenBank/DDBJ databases">
        <title>Tritrichomonas musculus Genome.</title>
        <authorList>
            <person name="Alves-Ferreira E."/>
            <person name="Grigg M."/>
            <person name="Lorenzi H."/>
            <person name="Galac M."/>
        </authorList>
    </citation>
    <scope>NUCLEOTIDE SEQUENCE [LARGE SCALE GENOMIC DNA]</scope>
    <source>
        <strain evidence="1 2">EAF2021</strain>
    </source>
</reference>
<dbReference type="EMBL" id="JAPFFF010000023">
    <property type="protein sequence ID" value="KAK8852411.1"/>
    <property type="molecule type" value="Genomic_DNA"/>
</dbReference>
<protein>
    <recommendedName>
        <fullName evidence="3">Calponin-homology (CH) domain-containing protein</fullName>
    </recommendedName>
</protein>